<accession>A0A9W6ZZW1</accession>
<feature type="region of interest" description="Disordered" evidence="5">
    <location>
        <begin position="757"/>
        <end position="893"/>
    </location>
</feature>
<evidence type="ECO:0000256" key="5">
    <source>
        <dbReference type="SAM" id="MobiDB-lite"/>
    </source>
</evidence>
<dbReference type="InterPro" id="IPR027512">
    <property type="entry name" value="EIF3A"/>
</dbReference>
<dbReference type="Gene3D" id="4.10.860.10">
    <property type="entry name" value="UVR domain"/>
    <property type="match status" value="1"/>
</dbReference>
<feature type="compositionally biased region" description="Basic and acidic residues" evidence="5">
    <location>
        <begin position="781"/>
        <end position="832"/>
    </location>
</feature>
<organism evidence="7 8">
    <name type="scientific">Triparma retinervis</name>
    <dbReference type="NCBI Taxonomy" id="2557542"/>
    <lineage>
        <taxon>Eukaryota</taxon>
        <taxon>Sar</taxon>
        <taxon>Stramenopiles</taxon>
        <taxon>Ochrophyta</taxon>
        <taxon>Bolidophyceae</taxon>
        <taxon>Parmales</taxon>
        <taxon>Triparmaceae</taxon>
        <taxon>Triparma</taxon>
    </lineage>
</organism>
<feature type="region of interest" description="Disordered" evidence="5">
    <location>
        <begin position="105"/>
        <end position="127"/>
    </location>
</feature>
<dbReference type="GO" id="GO:0003743">
    <property type="term" value="F:translation initiation factor activity"/>
    <property type="evidence" value="ECO:0007669"/>
    <property type="project" value="UniProtKB-KW"/>
</dbReference>
<comment type="caution">
    <text evidence="7">The sequence shown here is derived from an EMBL/GenBank/DDBJ whole genome shotgun (WGS) entry which is preliminary data.</text>
</comment>
<feature type="compositionally biased region" description="Polar residues" evidence="5">
    <location>
        <begin position="833"/>
        <end position="845"/>
    </location>
</feature>
<keyword evidence="4" id="KW-0175">Coiled coil</keyword>
<protein>
    <recommendedName>
        <fullName evidence="6">eIF3a PCI domain-containing protein</fullName>
    </recommendedName>
</protein>
<proteinExistence type="predicted"/>
<keyword evidence="1" id="KW-0963">Cytoplasm</keyword>
<evidence type="ECO:0000259" key="6">
    <source>
        <dbReference type="Pfam" id="PF22591"/>
    </source>
</evidence>
<reference evidence="7" key="1">
    <citation type="submission" date="2022-07" db="EMBL/GenBank/DDBJ databases">
        <title>Genome analysis of Parmales, a sister group of diatoms, reveals the evolutionary specialization of diatoms from phago-mixotrophs to photoautotrophs.</title>
        <authorList>
            <person name="Ban H."/>
            <person name="Sato S."/>
            <person name="Yoshikawa S."/>
            <person name="Kazumasa Y."/>
            <person name="Nakamura Y."/>
            <person name="Ichinomiya M."/>
            <person name="Saitoh K."/>
            <person name="Sato N."/>
            <person name="Blanc-Mathieu R."/>
            <person name="Endo H."/>
            <person name="Kuwata A."/>
            <person name="Ogata H."/>
        </authorList>
    </citation>
    <scope>NUCLEOTIDE SEQUENCE</scope>
</reference>
<name>A0A9W6ZZW1_9STRA</name>
<dbReference type="PANTHER" id="PTHR14005">
    <property type="entry name" value="EUKARYOTIC TRANSLATION INITIATION FACTOR 3, THETA SUBUNIT"/>
    <property type="match status" value="1"/>
</dbReference>
<keyword evidence="3" id="KW-0648">Protein biosynthesis</keyword>
<feature type="coiled-coil region" evidence="4">
    <location>
        <begin position="571"/>
        <end position="610"/>
    </location>
</feature>
<dbReference type="GO" id="GO:0002188">
    <property type="term" value="P:translation reinitiation"/>
    <property type="evidence" value="ECO:0007669"/>
    <property type="project" value="TreeGrafter"/>
</dbReference>
<feature type="domain" description="eIF3a PCI" evidence="6">
    <location>
        <begin position="11"/>
        <end position="414"/>
    </location>
</feature>
<evidence type="ECO:0000313" key="8">
    <source>
        <dbReference type="Proteomes" id="UP001165082"/>
    </source>
</evidence>
<keyword evidence="8" id="KW-1185">Reference proteome</keyword>
<dbReference type="OrthoDB" id="18884at2759"/>
<dbReference type="Proteomes" id="UP001165082">
    <property type="component" value="Unassembled WGS sequence"/>
</dbReference>
<sequence length="893" mass="102774">MGPAYNSNKPENALGRAKELVSLNKIDSALYLLHEVLVARKYKTWSLVYEAVCLYYLTLCVKEGRFREMKDGLHQYRNMTQVAAPGSLSKVCKALVEMSKAKIRVPSSSDDSSSDKNSILTGDLEDSASPESVLMSTMTTTYDETVAEKRDILPHLKFLWEVYRCVLDILRTSTKLEGLYHEFAGMAFNFCATYRRKTEFRRLCDLLRSHLVNFYKYGATPESRLANANKLKGWEGWTQQSIENHLETRFIQLEVAGNLEQYSEGFRTVEDIYGIMCLDKRPPRAKLMATYYSRLSKVFWVSANFLFNAYATYKHYTLTRDFNKNLGEEERRNMQGEVVLAGLCIGWKGEGEGDQERNMRMATLLGFNSSPSRKAFLSELKNAVEPDTKKSILLSVDTAVASLHSILEENSDPLAIIQNAKPLLDEISTHPTYGKYTPAIRNALLNKFLKLLSGVYHAITIDGLMDLVAPLSINKGDLEAVVYTASRAGLLEVKIDHKGGCIRFGEQDVESDGIRRQLSTLCRSLTGICDDIEAPDEAKEQEEREIFFAKIKYGMDDENKRTLERTKLIEERKLEAERLHQEEVKEKAEKKRIRDEEKKKEQEAKIARDAKMREREKQIKIANEMENTRKKNLLAKLGKNIDDYEVQDLKKLDADALSKEHTEKILKKKDDAERKLKEHAKRLDYTVRAFRTEEQELLKKLKQEQDEKETREWEDNQAERRKLHKAKWEKDRQLKEIFSKLHVFEFMDSFQDKIMDQRRKEHEEAVAAAEAEAHSAACEAQLERARSRRDEEIRRDREEEQRKVREEQERKIQAEQDRIREEERKAQEEKDSWNSVGRSGKLQETSGGGGGGAYRPPARDEGGAPSRGSSYGSGRTSGEGGYTTRTHKLTFFK</sequence>
<dbReference type="GO" id="GO:0003729">
    <property type="term" value="F:mRNA binding"/>
    <property type="evidence" value="ECO:0007669"/>
    <property type="project" value="TreeGrafter"/>
</dbReference>
<dbReference type="InterPro" id="IPR054711">
    <property type="entry name" value="eIF3a_PCI_TPR-like"/>
</dbReference>
<dbReference type="Pfam" id="PF22591">
    <property type="entry name" value="eIF3a_PCI_TPR-like"/>
    <property type="match status" value="1"/>
</dbReference>
<dbReference type="EMBL" id="BRXZ01001031">
    <property type="protein sequence ID" value="GMH60367.1"/>
    <property type="molecule type" value="Genomic_DNA"/>
</dbReference>
<gene>
    <name evidence="7" type="ORF">TrRE_jg7326</name>
</gene>
<dbReference type="AlphaFoldDB" id="A0A9W6ZZW1"/>
<dbReference type="GO" id="GO:0001732">
    <property type="term" value="P:formation of cytoplasmic translation initiation complex"/>
    <property type="evidence" value="ECO:0007669"/>
    <property type="project" value="TreeGrafter"/>
</dbReference>
<evidence type="ECO:0000256" key="4">
    <source>
        <dbReference type="SAM" id="Coils"/>
    </source>
</evidence>
<dbReference type="GO" id="GO:0043614">
    <property type="term" value="C:multi-eIF complex"/>
    <property type="evidence" value="ECO:0007669"/>
    <property type="project" value="TreeGrafter"/>
</dbReference>
<evidence type="ECO:0000256" key="3">
    <source>
        <dbReference type="ARBA" id="ARBA00022917"/>
    </source>
</evidence>
<evidence type="ECO:0000256" key="2">
    <source>
        <dbReference type="ARBA" id="ARBA00022540"/>
    </source>
</evidence>
<dbReference type="GO" id="GO:0071540">
    <property type="term" value="C:eukaryotic translation initiation factor 3 complex, eIF3e"/>
    <property type="evidence" value="ECO:0007669"/>
    <property type="project" value="TreeGrafter"/>
</dbReference>
<dbReference type="PANTHER" id="PTHR14005:SF0">
    <property type="entry name" value="EUKARYOTIC TRANSLATION INITIATION FACTOR 3 SUBUNIT A"/>
    <property type="match status" value="1"/>
</dbReference>
<feature type="region of interest" description="Disordered" evidence="5">
    <location>
        <begin position="701"/>
        <end position="726"/>
    </location>
</feature>
<feature type="compositionally biased region" description="Low complexity" evidence="5">
    <location>
        <begin position="766"/>
        <end position="780"/>
    </location>
</feature>
<evidence type="ECO:0000256" key="1">
    <source>
        <dbReference type="ARBA" id="ARBA00022490"/>
    </source>
</evidence>
<dbReference type="GO" id="GO:0071541">
    <property type="term" value="C:eukaryotic translation initiation factor 3 complex, eIF3m"/>
    <property type="evidence" value="ECO:0007669"/>
    <property type="project" value="TreeGrafter"/>
</dbReference>
<dbReference type="Gene3D" id="1.25.40.860">
    <property type="match status" value="2"/>
</dbReference>
<keyword evidence="2" id="KW-0396">Initiation factor</keyword>
<evidence type="ECO:0000313" key="7">
    <source>
        <dbReference type="EMBL" id="GMH60367.1"/>
    </source>
</evidence>